<dbReference type="InterPro" id="IPR014284">
    <property type="entry name" value="RNA_pol_sigma-70_dom"/>
</dbReference>
<organism evidence="7 8">
    <name type="scientific">Neobacillus mesonae</name>
    <dbReference type="NCBI Taxonomy" id="1193713"/>
    <lineage>
        <taxon>Bacteria</taxon>
        <taxon>Bacillati</taxon>
        <taxon>Bacillota</taxon>
        <taxon>Bacilli</taxon>
        <taxon>Bacillales</taxon>
        <taxon>Bacillaceae</taxon>
        <taxon>Neobacillus</taxon>
    </lineage>
</organism>
<dbReference type="NCBIfam" id="TIGR02937">
    <property type="entry name" value="sigma70-ECF"/>
    <property type="match status" value="1"/>
</dbReference>
<dbReference type="PANTHER" id="PTHR43133">
    <property type="entry name" value="RNA POLYMERASE ECF-TYPE SIGMA FACTO"/>
    <property type="match status" value="1"/>
</dbReference>
<keyword evidence="3" id="KW-0731">Sigma factor</keyword>
<dbReference type="KEGG" id="nmk:CHR53_12500"/>
<evidence type="ECO:0000259" key="5">
    <source>
        <dbReference type="Pfam" id="PF04542"/>
    </source>
</evidence>
<dbReference type="InterPro" id="IPR013325">
    <property type="entry name" value="RNA_pol_sigma_r2"/>
</dbReference>
<dbReference type="PANTHER" id="PTHR43133:SF60">
    <property type="entry name" value="RNA POLYMERASE SIGMA FACTOR SIGV"/>
    <property type="match status" value="1"/>
</dbReference>
<dbReference type="InterPro" id="IPR036388">
    <property type="entry name" value="WH-like_DNA-bd_sf"/>
</dbReference>
<dbReference type="Pfam" id="PF04542">
    <property type="entry name" value="Sigma70_r2"/>
    <property type="match status" value="1"/>
</dbReference>
<dbReference type="Pfam" id="PF08281">
    <property type="entry name" value="Sigma70_r4_2"/>
    <property type="match status" value="1"/>
</dbReference>
<proteinExistence type="inferred from homology"/>
<dbReference type="Proteomes" id="UP000282892">
    <property type="component" value="Chromosome"/>
</dbReference>
<dbReference type="STRING" id="1193713.GCA_001636315_04933"/>
<keyword evidence="2" id="KW-0805">Transcription regulation</keyword>
<dbReference type="GO" id="GO:0006352">
    <property type="term" value="P:DNA-templated transcription initiation"/>
    <property type="evidence" value="ECO:0007669"/>
    <property type="project" value="InterPro"/>
</dbReference>
<dbReference type="AlphaFoldDB" id="A0A3Q9QV00"/>
<gene>
    <name evidence="7" type="ORF">CHR53_12500</name>
</gene>
<name>A0A3Q9QV00_9BACI</name>
<keyword evidence="8" id="KW-1185">Reference proteome</keyword>
<dbReference type="GO" id="GO:0016987">
    <property type="term" value="F:sigma factor activity"/>
    <property type="evidence" value="ECO:0007669"/>
    <property type="project" value="UniProtKB-KW"/>
</dbReference>
<dbReference type="SUPFAM" id="SSF88659">
    <property type="entry name" value="Sigma3 and sigma4 domains of RNA polymerase sigma factors"/>
    <property type="match status" value="1"/>
</dbReference>
<reference evidence="7 8" key="1">
    <citation type="submission" date="2017-07" db="EMBL/GenBank/DDBJ databases">
        <title>The complete genome sequence of Bacillus mesonae strain H20-5, an efficient strain improving plant abiotic stress resistance.</title>
        <authorList>
            <person name="Kim S.Y."/>
            <person name="Song H."/>
            <person name="Sang M.K."/>
            <person name="Weon H.-Y."/>
            <person name="Song J."/>
        </authorList>
    </citation>
    <scope>NUCLEOTIDE SEQUENCE [LARGE SCALE GENOMIC DNA]</scope>
    <source>
        <strain evidence="7 8">H20-5</strain>
    </source>
</reference>
<evidence type="ECO:0000256" key="4">
    <source>
        <dbReference type="ARBA" id="ARBA00023163"/>
    </source>
</evidence>
<dbReference type="OrthoDB" id="9794508at2"/>
<dbReference type="Gene3D" id="1.10.1740.10">
    <property type="match status" value="1"/>
</dbReference>
<dbReference type="InterPro" id="IPR039425">
    <property type="entry name" value="RNA_pol_sigma-70-like"/>
</dbReference>
<evidence type="ECO:0000313" key="8">
    <source>
        <dbReference type="Proteomes" id="UP000282892"/>
    </source>
</evidence>
<dbReference type="InterPro" id="IPR013324">
    <property type="entry name" value="RNA_pol_sigma_r3/r4-like"/>
</dbReference>
<sequence>MGGQNENRAELRTSIEYRDEWLEWFMNEYGERLTQLAYGYVKDWGIAQDVVQDVFVICYRQYNQAINVEFLKAWVYRITINRCKDVLKSSFIKRILLNNHISKIDHDSSPERELLARDEKEQLAQFVLKLPLKYREVIILCYYEELSVTEIAALLDLNQNTVKTRLKRGRELLKKSWEGSE</sequence>
<feature type="domain" description="RNA polymerase sigma-70 region 2" evidence="5">
    <location>
        <begin position="27"/>
        <end position="89"/>
    </location>
</feature>
<dbReference type="SUPFAM" id="SSF88946">
    <property type="entry name" value="Sigma2 domain of RNA polymerase sigma factors"/>
    <property type="match status" value="1"/>
</dbReference>
<evidence type="ECO:0000256" key="3">
    <source>
        <dbReference type="ARBA" id="ARBA00023082"/>
    </source>
</evidence>
<protein>
    <submittedName>
        <fullName evidence="7">RNA polymerase subunit sigma</fullName>
    </submittedName>
</protein>
<keyword evidence="4" id="KW-0804">Transcription</keyword>
<comment type="similarity">
    <text evidence="1">Belongs to the sigma-70 factor family. ECF subfamily.</text>
</comment>
<dbReference type="RefSeq" id="WP_127486770.1">
    <property type="nucleotide sequence ID" value="NZ_CP022572.1"/>
</dbReference>
<dbReference type="GO" id="GO:0003677">
    <property type="term" value="F:DNA binding"/>
    <property type="evidence" value="ECO:0007669"/>
    <property type="project" value="InterPro"/>
</dbReference>
<dbReference type="Gene3D" id="1.10.10.10">
    <property type="entry name" value="Winged helix-like DNA-binding domain superfamily/Winged helix DNA-binding domain"/>
    <property type="match status" value="1"/>
</dbReference>
<evidence type="ECO:0000256" key="1">
    <source>
        <dbReference type="ARBA" id="ARBA00010641"/>
    </source>
</evidence>
<evidence type="ECO:0000259" key="6">
    <source>
        <dbReference type="Pfam" id="PF08281"/>
    </source>
</evidence>
<dbReference type="EMBL" id="CP022572">
    <property type="protein sequence ID" value="AZU62034.1"/>
    <property type="molecule type" value="Genomic_DNA"/>
</dbReference>
<dbReference type="CDD" id="cd06171">
    <property type="entry name" value="Sigma70_r4"/>
    <property type="match status" value="1"/>
</dbReference>
<evidence type="ECO:0000313" key="7">
    <source>
        <dbReference type="EMBL" id="AZU62034.1"/>
    </source>
</evidence>
<evidence type="ECO:0000256" key="2">
    <source>
        <dbReference type="ARBA" id="ARBA00023015"/>
    </source>
</evidence>
<dbReference type="InterPro" id="IPR013249">
    <property type="entry name" value="RNA_pol_sigma70_r4_t2"/>
</dbReference>
<feature type="domain" description="RNA polymerase sigma factor 70 region 4 type 2" evidence="6">
    <location>
        <begin position="121"/>
        <end position="173"/>
    </location>
</feature>
<dbReference type="InterPro" id="IPR007627">
    <property type="entry name" value="RNA_pol_sigma70_r2"/>
</dbReference>
<accession>A0A3Q9QV00</accession>